<comment type="similarity">
    <text evidence="3 10">Belongs to the TOP6A family.</text>
</comment>
<dbReference type="InterPro" id="IPR002815">
    <property type="entry name" value="Spo11/TopoVI_A"/>
</dbReference>
<dbReference type="PRINTS" id="PR01550">
    <property type="entry name" value="TOP6AFAMILY"/>
</dbReference>
<evidence type="ECO:0000313" key="14">
    <source>
        <dbReference type="Proteomes" id="UP000011082"/>
    </source>
</evidence>
<dbReference type="Pfam" id="PF21180">
    <property type="entry name" value="TOP6A-Spo11_Toprim"/>
    <property type="match status" value="1"/>
</dbReference>
<dbReference type="InParanoid" id="L2GNG7"/>
<dbReference type="GO" id="GO:0000228">
    <property type="term" value="C:nuclear chromosome"/>
    <property type="evidence" value="ECO:0007669"/>
    <property type="project" value="TreeGrafter"/>
</dbReference>
<dbReference type="STRING" id="993615.L2GNG7"/>
<protein>
    <recommendedName>
        <fullName evidence="4">DNA topoisomerase (ATP-hydrolyzing)</fullName>
        <ecNumber evidence="4">5.6.2.2</ecNumber>
    </recommendedName>
</protein>
<evidence type="ECO:0000256" key="2">
    <source>
        <dbReference type="ARBA" id="ARBA00001946"/>
    </source>
</evidence>
<evidence type="ECO:0000256" key="4">
    <source>
        <dbReference type="ARBA" id="ARBA00012895"/>
    </source>
</evidence>
<dbReference type="GO" id="GO:0005524">
    <property type="term" value="F:ATP binding"/>
    <property type="evidence" value="ECO:0007669"/>
    <property type="project" value="InterPro"/>
</dbReference>
<dbReference type="OrthoDB" id="5377392at2759"/>
<evidence type="ECO:0000256" key="8">
    <source>
        <dbReference type="ARBA" id="ARBA00023125"/>
    </source>
</evidence>
<dbReference type="Pfam" id="PF04406">
    <property type="entry name" value="TP6A_N"/>
    <property type="match status" value="1"/>
</dbReference>
<gene>
    <name evidence="13" type="ORF">VICG_00787</name>
</gene>
<evidence type="ECO:0000256" key="6">
    <source>
        <dbReference type="ARBA" id="ARBA00022842"/>
    </source>
</evidence>
<evidence type="ECO:0000313" key="13">
    <source>
        <dbReference type="EMBL" id="ELA42144.1"/>
    </source>
</evidence>
<keyword evidence="6" id="KW-0460">Magnesium</keyword>
<dbReference type="InterPro" id="IPR036388">
    <property type="entry name" value="WH-like_DNA-bd_sf"/>
</dbReference>
<dbReference type="GO" id="GO:0000706">
    <property type="term" value="P:meiotic DNA double-strand break processing"/>
    <property type="evidence" value="ECO:0007669"/>
    <property type="project" value="TreeGrafter"/>
</dbReference>
<evidence type="ECO:0000256" key="3">
    <source>
        <dbReference type="ARBA" id="ARBA00006559"/>
    </source>
</evidence>
<dbReference type="VEuPathDB" id="MicrosporidiaDB:VICG_00787"/>
<dbReference type="Gene3D" id="1.10.10.10">
    <property type="entry name" value="Winged helix-like DNA-binding domain superfamily/Winged helix DNA-binding domain"/>
    <property type="match status" value="1"/>
</dbReference>
<dbReference type="PANTHER" id="PTHR10848:SF0">
    <property type="entry name" value="MEIOTIC RECOMBINATION PROTEIN SPO11"/>
    <property type="match status" value="1"/>
</dbReference>
<organism evidence="13 14">
    <name type="scientific">Vittaforma corneae (strain ATCC 50505)</name>
    <name type="common">Microsporidian parasite</name>
    <name type="synonym">Nosema corneum</name>
    <dbReference type="NCBI Taxonomy" id="993615"/>
    <lineage>
        <taxon>Eukaryota</taxon>
        <taxon>Fungi</taxon>
        <taxon>Fungi incertae sedis</taxon>
        <taxon>Microsporidia</taxon>
        <taxon>Nosematidae</taxon>
        <taxon>Vittaforma</taxon>
    </lineage>
</organism>
<dbReference type="GO" id="GO:0007131">
    <property type="term" value="P:reciprocal meiotic recombination"/>
    <property type="evidence" value="ECO:0007669"/>
    <property type="project" value="TreeGrafter"/>
</dbReference>
<dbReference type="PANTHER" id="PTHR10848">
    <property type="entry name" value="MEIOTIC RECOMBINATION PROTEIN SPO11"/>
    <property type="match status" value="1"/>
</dbReference>
<sequence>MKDIHQNIQEELESVLEGFIDETAMKKIKFLQSIHSLIKSGQSMNKRTLFYDSVPIFKTQNSVNKLVKRYSRVFGCEQRDFNIKSSLKGIFHGRIILIMKNSKRIEYEGKNLIPDMDDVIEIKHNYKVAMVIEKDTVFSRVESERYLTVCGKGYPCQNTVKFLKMIESTVKIYCLTDFDPYGLHIFLVYKKKIDMVRIGLKIEDILKYKVKKHDCICLNGPDKRMIERLKRYSEIYNEVEFIEGLGMKMELEILFNRMDFDIFEYLDKYI</sequence>
<dbReference type="AlphaFoldDB" id="L2GNG7"/>
<accession>L2GNG7</accession>
<proteinExistence type="inferred from homology"/>
<reference evidence="14" key="1">
    <citation type="submission" date="2011-05" db="EMBL/GenBank/DDBJ databases">
        <title>The genome sequence of Vittaforma corneae strain ATCC 50505.</title>
        <authorList>
            <consortium name="The Broad Institute Genome Sequencing Platform"/>
            <person name="Cuomo C."/>
            <person name="Didier E."/>
            <person name="Bowers L."/>
            <person name="Young S.K."/>
            <person name="Zeng Q."/>
            <person name="Gargeya S."/>
            <person name="Fitzgerald M."/>
            <person name="Haas B."/>
            <person name="Abouelleil A."/>
            <person name="Alvarado L."/>
            <person name="Arachchi H.M."/>
            <person name="Berlin A."/>
            <person name="Chapman S.B."/>
            <person name="Gearin G."/>
            <person name="Goldberg J."/>
            <person name="Griggs A."/>
            <person name="Gujja S."/>
            <person name="Hansen M."/>
            <person name="Heiman D."/>
            <person name="Howarth C."/>
            <person name="Larimer J."/>
            <person name="Lui A."/>
            <person name="MacDonald P.J.P."/>
            <person name="McCowen C."/>
            <person name="Montmayeur A."/>
            <person name="Murphy C."/>
            <person name="Neiman D."/>
            <person name="Pearson M."/>
            <person name="Priest M."/>
            <person name="Roberts A."/>
            <person name="Saif S."/>
            <person name="Shea T."/>
            <person name="Sisk P."/>
            <person name="Stolte C."/>
            <person name="Sykes S."/>
            <person name="Wortman J."/>
            <person name="Nusbaum C."/>
            <person name="Birren B."/>
        </authorList>
    </citation>
    <scope>NUCLEOTIDE SEQUENCE [LARGE SCALE GENOMIC DNA]</scope>
    <source>
        <strain evidence="14">ATCC 50505</strain>
    </source>
</reference>
<dbReference type="EMBL" id="JH370134">
    <property type="protein sequence ID" value="ELA42144.1"/>
    <property type="molecule type" value="Genomic_DNA"/>
</dbReference>
<dbReference type="InterPro" id="IPR036078">
    <property type="entry name" value="Spo11/TopoVI_A_sf"/>
</dbReference>
<feature type="domain" description="Spo11/DNA topoisomerase VI subunit A N-terminal" evidence="11">
    <location>
        <begin position="28"/>
        <end position="83"/>
    </location>
</feature>
<dbReference type="InterPro" id="IPR034136">
    <property type="entry name" value="TOPRIM_Topo6A/Spo11"/>
</dbReference>
<dbReference type="HOGENOM" id="CLU_037229_4_0_1"/>
<dbReference type="GO" id="GO:0003677">
    <property type="term" value="F:DNA binding"/>
    <property type="evidence" value="ECO:0007669"/>
    <property type="project" value="UniProtKB-UniRule"/>
</dbReference>
<evidence type="ECO:0000256" key="10">
    <source>
        <dbReference type="PROSITE-ProRule" id="PRU01385"/>
    </source>
</evidence>
<feature type="active site" description="O-(5'-phospho-DNA)-tyrosine intermediate" evidence="10">
    <location>
        <position position="51"/>
    </location>
</feature>
<dbReference type="RefSeq" id="XP_007604236.1">
    <property type="nucleotide sequence ID" value="XM_007604174.1"/>
</dbReference>
<keyword evidence="7 10" id="KW-0799">Topoisomerase</keyword>
<keyword evidence="5" id="KW-0479">Metal-binding</keyword>
<dbReference type="GO" id="GO:0042138">
    <property type="term" value="P:meiotic DNA double-strand break formation"/>
    <property type="evidence" value="ECO:0007669"/>
    <property type="project" value="TreeGrafter"/>
</dbReference>
<name>L2GNG7_VITCO</name>
<comment type="cofactor">
    <cofactor evidence="2">
        <name>Mg(2+)</name>
        <dbReference type="ChEBI" id="CHEBI:18420"/>
    </cofactor>
</comment>
<dbReference type="GO" id="GO:0046872">
    <property type="term" value="F:metal ion binding"/>
    <property type="evidence" value="ECO:0007669"/>
    <property type="project" value="UniProtKB-KW"/>
</dbReference>
<dbReference type="GO" id="GO:0003918">
    <property type="term" value="F:DNA topoisomerase type II (double strand cut, ATP-hydrolyzing) activity"/>
    <property type="evidence" value="ECO:0007669"/>
    <property type="project" value="UniProtKB-UniRule"/>
</dbReference>
<keyword evidence="14" id="KW-1185">Reference proteome</keyword>
<evidence type="ECO:0000256" key="9">
    <source>
        <dbReference type="ARBA" id="ARBA00023235"/>
    </source>
</evidence>
<evidence type="ECO:0000259" key="11">
    <source>
        <dbReference type="Pfam" id="PF04406"/>
    </source>
</evidence>
<keyword evidence="9 10" id="KW-0413">Isomerase</keyword>
<dbReference type="EC" id="5.6.2.2" evidence="4"/>
<dbReference type="GeneID" id="19881501"/>
<dbReference type="InterPro" id="IPR013049">
    <property type="entry name" value="Spo11/TopoVI_A_N"/>
</dbReference>
<dbReference type="OMA" id="MEIEIFT"/>
<dbReference type="PROSITE" id="PS52041">
    <property type="entry name" value="TOPO_IIB"/>
    <property type="match status" value="1"/>
</dbReference>
<evidence type="ECO:0000259" key="12">
    <source>
        <dbReference type="Pfam" id="PF21180"/>
    </source>
</evidence>
<dbReference type="Gene3D" id="3.40.1360.10">
    <property type="match status" value="1"/>
</dbReference>
<dbReference type="FunCoup" id="L2GNG7">
    <property type="interactions" value="30"/>
</dbReference>
<evidence type="ECO:0000256" key="7">
    <source>
        <dbReference type="ARBA" id="ARBA00023029"/>
    </source>
</evidence>
<evidence type="ECO:0000256" key="5">
    <source>
        <dbReference type="ARBA" id="ARBA00022723"/>
    </source>
</evidence>
<evidence type="ECO:0000256" key="1">
    <source>
        <dbReference type="ARBA" id="ARBA00000185"/>
    </source>
</evidence>
<feature type="domain" description="Topoisomerase 6 subunit A/Spo11 TOPRIM" evidence="12">
    <location>
        <begin position="129"/>
        <end position="268"/>
    </location>
</feature>
<dbReference type="Proteomes" id="UP000011082">
    <property type="component" value="Unassembled WGS sequence"/>
</dbReference>
<comment type="catalytic activity">
    <reaction evidence="1 10">
        <text>ATP-dependent breakage, passage and rejoining of double-stranded DNA.</text>
        <dbReference type="EC" id="5.6.2.2"/>
    </reaction>
</comment>
<dbReference type="SUPFAM" id="SSF56726">
    <property type="entry name" value="DNA topoisomerase IV, alpha subunit"/>
    <property type="match status" value="1"/>
</dbReference>
<keyword evidence="8 10" id="KW-0238">DNA-binding</keyword>